<proteinExistence type="predicted"/>
<gene>
    <name evidence="4" type="ORF">OS493_012989</name>
</gene>
<dbReference type="Proteomes" id="UP001163046">
    <property type="component" value="Unassembled WGS sequence"/>
</dbReference>
<reference evidence="4" key="1">
    <citation type="submission" date="2023-01" db="EMBL/GenBank/DDBJ databases">
        <title>Genome assembly of the deep-sea coral Lophelia pertusa.</title>
        <authorList>
            <person name="Herrera S."/>
            <person name="Cordes E."/>
        </authorList>
    </citation>
    <scope>NUCLEOTIDE SEQUENCE</scope>
    <source>
        <strain evidence="4">USNM1676648</strain>
        <tissue evidence="4">Polyp</tissue>
    </source>
</reference>
<keyword evidence="3" id="KW-1015">Disulfide bond</keyword>
<dbReference type="Gene3D" id="1.10.10.140">
    <property type="entry name" value="Cytochrome c oxidase, subunit VIb"/>
    <property type="match status" value="1"/>
</dbReference>
<dbReference type="InterPro" id="IPR048280">
    <property type="entry name" value="COX6B-like"/>
</dbReference>
<dbReference type="GO" id="GO:0042775">
    <property type="term" value="P:mitochondrial ATP synthesis coupled electron transport"/>
    <property type="evidence" value="ECO:0007669"/>
    <property type="project" value="TreeGrafter"/>
</dbReference>
<name>A0A9W9Z1F3_9CNID</name>
<dbReference type="GO" id="GO:0008535">
    <property type="term" value="P:respiratory chain complex IV assembly"/>
    <property type="evidence" value="ECO:0007669"/>
    <property type="project" value="InterPro"/>
</dbReference>
<evidence type="ECO:0000313" key="5">
    <source>
        <dbReference type="Proteomes" id="UP001163046"/>
    </source>
</evidence>
<keyword evidence="2" id="KW-0496">Mitochondrion</keyword>
<dbReference type="EMBL" id="MU826831">
    <property type="protein sequence ID" value="KAJ7373396.1"/>
    <property type="molecule type" value="Genomic_DNA"/>
</dbReference>
<dbReference type="InterPro" id="IPR036549">
    <property type="entry name" value="CX6/COA6-like_sf"/>
</dbReference>
<evidence type="ECO:0000256" key="2">
    <source>
        <dbReference type="ARBA" id="ARBA00023128"/>
    </source>
</evidence>
<sequence>MPAPTGEERRNCHAARDSYFTCLSSNGNDESACTKEKDNYTAVCPATWVSYFAKKKVFDEYKKKLNTEGFIPADELPSKNKQ</sequence>
<dbReference type="AlphaFoldDB" id="A0A9W9Z1F3"/>
<evidence type="ECO:0000256" key="3">
    <source>
        <dbReference type="ARBA" id="ARBA00023157"/>
    </source>
</evidence>
<keyword evidence="5" id="KW-1185">Reference proteome</keyword>
<comment type="subcellular location">
    <subcellularLocation>
        <location evidence="1">Mitochondrion</location>
    </subcellularLocation>
</comment>
<dbReference type="OrthoDB" id="16284at2759"/>
<dbReference type="PANTHER" id="PTHR46690">
    <property type="entry name" value="CYTOCHROME C OXIDASE ASSEMBLY FACTOR 6 HOMOLOG"/>
    <property type="match status" value="1"/>
</dbReference>
<evidence type="ECO:0000313" key="4">
    <source>
        <dbReference type="EMBL" id="KAJ7373396.1"/>
    </source>
</evidence>
<dbReference type="SUPFAM" id="SSF47694">
    <property type="entry name" value="Cytochrome c oxidase subunit h"/>
    <property type="match status" value="1"/>
</dbReference>
<dbReference type="PANTHER" id="PTHR46690:SF1">
    <property type="entry name" value="CYTOCHROME C OXIDASE ASSEMBLY FACTOR 6 HOMOLOG"/>
    <property type="match status" value="1"/>
</dbReference>
<evidence type="ECO:0000256" key="1">
    <source>
        <dbReference type="ARBA" id="ARBA00004173"/>
    </source>
</evidence>
<dbReference type="PROSITE" id="PS51808">
    <property type="entry name" value="CHCH"/>
    <property type="match status" value="1"/>
</dbReference>
<accession>A0A9W9Z1F3</accession>
<dbReference type="Pfam" id="PF02297">
    <property type="entry name" value="COX6B"/>
    <property type="match status" value="1"/>
</dbReference>
<organism evidence="4 5">
    <name type="scientific">Desmophyllum pertusum</name>
    <dbReference type="NCBI Taxonomy" id="174260"/>
    <lineage>
        <taxon>Eukaryota</taxon>
        <taxon>Metazoa</taxon>
        <taxon>Cnidaria</taxon>
        <taxon>Anthozoa</taxon>
        <taxon>Hexacorallia</taxon>
        <taxon>Scleractinia</taxon>
        <taxon>Caryophylliina</taxon>
        <taxon>Caryophylliidae</taxon>
        <taxon>Desmophyllum</taxon>
    </lineage>
</organism>
<dbReference type="InterPro" id="IPR042289">
    <property type="entry name" value="COA6"/>
</dbReference>
<comment type="caution">
    <text evidence="4">The sequence shown here is derived from an EMBL/GenBank/DDBJ whole genome shotgun (WGS) entry which is preliminary data.</text>
</comment>
<dbReference type="GO" id="GO:0005739">
    <property type="term" value="C:mitochondrion"/>
    <property type="evidence" value="ECO:0007669"/>
    <property type="project" value="UniProtKB-SubCell"/>
</dbReference>
<protein>
    <submittedName>
        <fullName evidence="4">Uncharacterized protein</fullName>
    </submittedName>
</protein>